<gene>
    <name evidence="1" type="ORF">CINC_LOCUS9945</name>
</gene>
<accession>A0A9N8L6D5</accession>
<dbReference type="AlphaFoldDB" id="A0A9N8L6D5"/>
<organism evidence="1 2">
    <name type="scientific">Chrysodeixis includens</name>
    <name type="common">Soybean looper</name>
    <name type="synonym">Pseudoplusia includens</name>
    <dbReference type="NCBI Taxonomy" id="689277"/>
    <lineage>
        <taxon>Eukaryota</taxon>
        <taxon>Metazoa</taxon>
        <taxon>Ecdysozoa</taxon>
        <taxon>Arthropoda</taxon>
        <taxon>Hexapoda</taxon>
        <taxon>Insecta</taxon>
        <taxon>Pterygota</taxon>
        <taxon>Neoptera</taxon>
        <taxon>Endopterygota</taxon>
        <taxon>Lepidoptera</taxon>
        <taxon>Glossata</taxon>
        <taxon>Ditrysia</taxon>
        <taxon>Noctuoidea</taxon>
        <taxon>Noctuidae</taxon>
        <taxon>Plusiinae</taxon>
        <taxon>Chrysodeixis</taxon>
    </lineage>
</organism>
<evidence type="ECO:0000313" key="2">
    <source>
        <dbReference type="Proteomes" id="UP001154114"/>
    </source>
</evidence>
<reference evidence="1" key="1">
    <citation type="submission" date="2021-12" db="EMBL/GenBank/DDBJ databases">
        <authorList>
            <person name="King R."/>
        </authorList>
    </citation>
    <scope>NUCLEOTIDE SEQUENCE</scope>
</reference>
<dbReference type="Proteomes" id="UP001154114">
    <property type="component" value="Chromosome 31"/>
</dbReference>
<sequence>MNQPFNVPLRGTGLFQFREGLRIDHHAATRRQHRARSAFVRRSSTSGKWYQGSVLREVVPRECSQVSGPKGVFSGKWYQGSVLREVVPRECSQVSGTKGVFSGKWYQGSVLREVVPRECSQVSGPKGVFSGKWYQGSVLREVVPRECSQVSGTKGVFSGKWSQGSVLGDPTPSPPPALGSGWRAVGARRWCLHVGAPLALASRPAHRDMAFWDLYYELHGGHVLGYKP</sequence>
<protein>
    <submittedName>
        <fullName evidence="1">Uncharacterized protein</fullName>
    </submittedName>
</protein>
<keyword evidence="2" id="KW-1185">Reference proteome</keyword>
<name>A0A9N8L6D5_CHRIL</name>
<dbReference type="EMBL" id="LR824034">
    <property type="protein sequence ID" value="CAD0206965.1"/>
    <property type="molecule type" value="Genomic_DNA"/>
</dbReference>
<evidence type="ECO:0000313" key="1">
    <source>
        <dbReference type="EMBL" id="CAD0206965.1"/>
    </source>
</evidence>
<dbReference type="OrthoDB" id="19653at2759"/>
<proteinExistence type="predicted"/>